<evidence type="ECO:0000313" key="9">
    <source>
        <dbReference type="Proteomes" id="UP000708148"/>
    </source>
</evidence>
<feature type="domain" description="Anaphase-promoting complex subunit 5" evidence="7">
    <location>
        <begin position="256"/>
        <end position="363"/>
    </location>
</feature>
<proteinExistence type="inferred from homology"/>
<keyword evidence="4" id="KW-0498">Mitosis</keyword>
<dbReference type="Proteomes" id="UP000708148">
    <property type="component" value="Unassembled WGS sequence"/>
</dbReference>
<evidence type="ECO:0000256" key="6">
    <source>
        <dbReference type="ARBA" id="ARBA00023306"/>
    </source>
</evidence>
<name>A0A8S1ILL4_9CHLO</name>
<keyword evidence="6" id="KW-0131">Cell cycle</keyword>
<evidence type="ECO:0000313" key="8">
    <source>
        <dbReference type="EMBL" id="CAD7695160.1"/>
    </source>
</evidence>
<protein>
    <recommendedName>
        <fullName evidence="2">Anaphase-promoting complex subunit 5</fullName>
    </recommendedName>
</protein>
<evidence type="ECO:0000256" key="3">
    <source>
        <dbReference type="ARBA" id="ARBA00022618"/>
    </source>
</evidence>
<evidence type="ECO:0000256" key="5">
    <source>
        <dbReference type="ARBA" id="ARBA00022786"/>
    </source>
</evidence>
<dbReference type="GO" id="GO:0045842">
    <property type="term" value="P:positive regulation of mitotic metaphase/anaphase transition"/>
    <property type="evidence" value="ECO:0007669"/>
    <property type="project" value="TreeGrafter"/>
</dbReference>
<evidence type="ECO:0000256" key="1">
    <source>
        <dbReference type="ARBA" id="ARBA00007450"/>
    </source>
</evidence>
<gene>
    <name evidence="8" type="ORF">OSTQU699_LOCUS521</name>
</gene>
<evidence type="ECO:0000256" key="4">
    <source>
        <dbReference type="ARBA" id="ARBA00022776"/>
    </source>
</evidence>
<dbReference type="GO" id="GO:0070979">
    <property type="term" value="P:protein K11-linked ubiquitination"/>
    <property type="evidence" value="ECO:0007669"/>
    <property type="project" value="TreeGrafter"/>
</dbReference>
<dbReference type="PANTHER" id="PTHR12830:SF9">
    <property type="entry name" value="ANAPHASE-PROMOTING COMPLEX SUBUNIT 5"/>
    <property type="match status" value="1"/>
</dbReference>
<dbReference type="OrthoDB" id="2504561at2759"/>
<evidence type="ECO:0000256" key="2">
    <source>
        <dbReference type="ARBA" id="ARBA00016066"/>
    </source>
</evidence>
<comment type="caution">
    <text evidence="8">The sequence shown here is derived from an EMBL/GenBank/DDBJ whole genome shotgun (WGS) entry which is preliminary data.</text>
</comment>
<keyword evidence="9" id="KW-1185">Reference proteome</keyword>
<dbReference type="PANTHER" id="PTHR12830">
    <property type="entry name" value="ANAPHASE-PROMOTING COMPLEX SUBUNIT 5"/>
    <property type="match status" value="1"/>
</dbReference>
<dbReference type="GO" id="GO:0031145">
    <property type="term" value="P:anaphase-promoting complex-dependent catabolic process"/>
    <property type="evidence" value="ECO:0007669"/>
    <property type="project" value="TreeGrafter"/>
</dbReference>
<dbReference type="GO" id="GO:0005680">
    <property type="term" value="C:anaphase-promoting complex"/>
    <property type="evidence" value="ECO:0007669"/>
    <property type="project" value="InterPro"/>
</dbReference>
<keyword evidence="5" id="KW-0833">Ubl conjugation pathway</keyword>
<accession>A0A8S1ILL4</accession>
<evidence type="ECO:0000259" key="7">
    <source>
        <dbReference type="Pfam" id="PF12862"/>
    </source>
</evidence>
<dbReference type="InterPro" id="IPR037679">
    <property type="entry name" value="Apc5"/>
</dbReference>
<dbReference type="InterPro" id="IPR026000">
    <property type="entry name" value="Apc5_dom"/>
</dbReference>
<organism evidence="8 9">
    <name type="scientific">Ostreobium quekettii</name>
    <dbReference type="NCBI Taxonomy" id="121088"/>
    <lineage>
        <taxon>Eukaryota</taxon>
        <taxon>Viridiplantae</taxon>
        <taxon>Chlorophyta</taxon>
        <taxon>core chlorophytes</taxon>
        <taxon>Ulvophyceae</taxon>
        <taxon>TCBD clade</taxon>
        <taxon>Bryopsidales</taxon>
        <taxon>Ostreobineae</taxon>
        <taxon>Ostreobiaceae</taxon>
        <taxon>Ostreobium</taxon>
    </lineage>
</organism>
<dbReference type="EMBL" id="CAJHUC010000313">
    <property type="protein sequence ID" value="CAD7695160.1"/>
    <property type="molecule type" value="Genomic_DNA"/>
</dbReference>
<dbReference type="GO" id="GO:0051301">
    <property type="term" value="P:cell division"/>
    <property type="evidence" value="ECO:0007669"/>
    <property type="project" value="UniProtKB-KW"/>
</dbReference>
<reference evidence="8" key="1">
    <citation type="submission" date="2020-12" db="EMBL/GenBank/DDBJ databases">
        <authorList>
            <person name="Iha C."/>
        </authorList>
    </citation>
    <scope>NUCLEOTIDE SEQUENCE</scope>
</reference>
<sequence>MSARLRAVSEPPPPRLQPPQISLCLLIKLFALGGSIDTTPAFPEPFCGATARQLALFLLREIKGREDVHHPPLSELLSRLGRSVEPGGEAAAGWLVAELRALSQGDGITSPHNVTQLMDSLSDLLKKNPRPTYNQKDDSIHGVDSNSTLGTYLRQCRVTFQEMNFEATSRLATEICGYFQEVASDTFASPSTAMGDETQMTTLPGPCPRESVVLERIINDDAARVAKGVSLGEPAAMEKRMVYLESQVAKMPKVLYVRHLSAVQRGDYFLALENLLRYFDYSGTQDWQGELDRREDQQREAYVISHMLQGRFMNALLCMSSAQGTFGHIQEALNSLSETVRIAQRLSNATCVVHSLAALCRILLRATPWAISNAENAPFAITGSPKETLFLLRRCLKRAIKLRMPHLVAYCRLALGRFALQYSVHVPDLYRYRLTSGPVSPWATTARSHIEVMMAVADVMRLNRHVSLASVVSRGGVGHTGAHPRFPNGVGTDIFSSSLGVFGAYTKDAKMATAAATSQLAGGGHLLRSAAWKMFGSMQSAGMHALLYMCCYSHAGSSDDIAVALAQLGLMTAAQKGFTEAKSMMNFVERIFCYQSKKPLEIARLTLSIQRAINREDTRAVYLAAEMWAMAEPSGAVDLDVQVEAEKWGIKALAAAGRLEEAEKSAVKLFELCAKSGMHCEAASILLLVAKIHDQAENPVGAMPYILSCLQHCEDLHLDLLASEATVLLAKTWVGLNPAHAPHAVQLIHGVLPLILAHGSIMLQGEAQLMLADCMLCVTKTADEVAALGFRVLEPLQNAAQAFGLLEAWGKAQEAYHFLALVLDAMGYVEQRNKAAFMWSAIEGHGEIPEHARERVVADTSTVRQIDFDSI</sequence>
<dbReference type="AlphaFoldDB" id="A0A8S1ILL4"/>
<dbReference type="Pfam" id="PF12862">
    <property type="entry name" value="ANAPC5"/>
    <property type="match status" value="1"/>
</dbReference>
<comment type="similarity">
    <text evidence="1">Belongs to the APC5 family.</text>
</comment>
<keyword evidence="3" id="KW-0132">Cell division</keyword>